<dbReference type="InterPro" id="IPR006311">
    <property type="entry name" value="TAT_signal"/>
</dbReference>
<evidence type="ECO:0000313" key="4">
    <source>
        <dbReference type="Proteomes" id="UP000283374"/>
    </source>
</evidence>
<dbReference type="SUPFAM" id="SSF52218">
    <property type="entry name" value="Flavoproteins"/>
    <property type="match status" value="1"/>
</dbReference>
<dbReference type="OrthoDB" id="9806505at2"/>
<dbReference type="PROSITE" id="PS51318">
    <property type="entry name" value="TAT"/>
    <property type="match status" value="1"/>
</dbReference>
<organism evidence="3 4">
    <name type="scientific">Cellulomonas rhizosphaerae</name>
    <dbReference type="NCBI Taxonomy" id="2293719"/>
    <lineage>
        <taxon>Bacteria</taxon>
        <taxon>Bacillati</taxon>
        <taxon>Actinomycetota</taxon>
        <taxon>Actinomycetes</taxon>
        <taxon>Micrococcales</taxon>
        <taxon>Cellulomonadaceae</taxon>
        <taxon>Cellulomonas</taxon>
    </lineage>
</organism>
<proteinExistence type="predicted"/>
<feature type="region of interest" description="Disordered" evidence="1">
    <location>
        <begin position="28"/>
        <end position="52"/>
    </location>
</feature>
<feature type="domain" description="Flavodoxin-like" evidence="2">
    <location>
        <begin position="79"/>
        <end position="209"/>
    </location>
</feature>
<evidence type="ECO:0000313" key="3">
    <source>
        <dbReference type="EMBL" id="RHA38803.1"/>
    </source>
</evidence>
<evidence type="ECO:0000256" key="1">
    <source>
        <dbReference type="SAM" id="MobiDB-lite"/>
    </source>
</evidence>
<dbReference type="InterPro" id="IPR029039">
    <property type="entry name" value="Flavoprotein-like_sf"/>
</dbReference>
<dbReference type="AlphaFoldDB" id="A0A413RJJ2"/>
<sequence length="225" mass="24194">MTAARFTRRDVLHLAVAVGAAAALGSCVEPQTSEPPTPAPRTEPTDMGTSTPRPQVLLVYFSRAGENYWEGGRRDLEVGNTERLATMIAGRTGCDVYRIEASDPYSDDYDDTVARNVREQDTNARPGIAGELPNISTYDVVILASPIWNVRPPMIMSTFAESVPLGDTTVLPVTTHAMSGLGRSVEVYSDLAPDATIGEGLAVRGEDVDDAGPELDRWLSSVELV</sequence>
<evidence type="ECO:0000259" key="2">
    <source>
        <dbReference type="Pfam" id="PF12682"/>
    </source>
</evidence>
<dbReference type="Pfam" id="PF12682">
    <property type="entry name" value="Flavodoxin_4"/>
    <property type="match status" value="1"/>
</dbReference>
<dbReference type="EMBL" id="QWKP01000210">
    <property type="protein sequence ID" value="RHA38803.1"/>
    <property type="molecule type" value="Genomic_DNA"/>
</dbReference>
<name>A0A413RJJ2_9CELL</name>
<dbReference type="PROSITE" id="PS51257">
    <property type="entry name" value="PROKAR_LIPOPROTEIN"/>
    <property type="match status" value="1"/>
</dbReference>
<reference evidence="3 4" key="1">
    <citation type="submission" date="2018-08" db="EMBL/GenBank/DDBJ databases">
        <title>Cellulomonas rhizosphaerae sp. nov., a novel actinomycete isolated from soil.</title>
        <authorList>
            <person name="Tian Y."/>
        </authorList>
    </citation>
    <scope>NUCLEOTIDE SEQUENCE [LARGE SCALE GENOMIC DNA]</scope>
    <source>
        <strain evidence="3 4">NEAU-TCZ24</strain>
    </source>
</reference>
<dbReference type="GO" id="GO:0010181">
    <property type="term" value="F:FMN binding"/>
    <property type="evidence" value="ECO:0007669"/>
    <property type="project" value="InterPro"/>
</dbReference>
<protein>
    <recommendedName>
        <fullName evidence="2">Flavodoxin-like domain-containing protein</fullName>
    </recommendedName>
</protein>
<comment type="caution">
    <text evidence="3">The sequence shown here is derived from an EMBL/GenBank/DDBJ whole genome shotgun (WGS) entry which is preliminary data.</text>
</comment>
<dbReference type="PANTHER" id="PTHR39201">
    <property type="entry name" value="EXPORTED PROTEIN-RELATED"/>
    <property type="match status" value="1"/>
</dbReference>
<dbReference type="InterPro" id="IPR008254">
    <property type="entry name" value="Flavodoxin/NO_synth"/>
</dbReference>
<gene>
    <name evidence="3" type="ORF">D1825_12950</name>
</gene>
<dbReference type="Gene3D" id="3.40.50.360">
    <property type="match status" value="1"/>
</dbReference>
<dbReference type="PANTHER" id="PTHR39201:SF1">
    <property type="entry name" value="FLAVODOXIN-LIKE DOMAIN-CONTAINING PROTEIN"/>
    <property type="match status" value="1"/>
</dbReference>
<dbReference type="Proteomes" id="UP000283374">
    <property type="component" value="Unassembled WGS sequence"/>
</dbReference>
<keyword evidence="4" id="KW-1185">Reference proteome</keyword>
<accession>A0A413RJJ2</accession>